<evidence type="ECO:0000313" key="4">
    <source>
        <dbReference type="Proteomes" id="UP001159427"/>
    </source>
</evidence>
<feature type="compositionally biased region" description="Polar residues" evidence="1">
    <location>
        <begin position="664"/>
        <end position="676"/>
    </location>
</feature>
<reference evidence="3 4" key="1">
    <citation type="submission" date="2022-05" db="EMBL/GenBank/DDBJ databases">
        <authorList>
            <consortium name="Genoscope - CEA"/>
            <person name="William W."/>
        </authorList>
    </citation>
    <scope>NUCLEOTIDE SEQUENCE [LARGE SCALE GENOMIC DNA]</scope>
</reference>
<accession>A0ABN8RH00</accession>
<feature type="region of interest" description="Disordered" evidence="1">
    <location>
        <begin position="766"/>
        <end position="786"/>
    </location>
</feature>
<gene>
    <name evidence="3" type="ORF">PEVE_00011246</name>
</gene>
<feature type="region of interest" description="Disordered" evidence="1">
    <location>
        <begin position="664"/>
        <end position="687"/>
    </location>
</feature>
<keyword evidence="4" id="KW-1185">Reference proteome</keyword>
<evidence type="ECO:0000256" key="1">
    <source>
        <dbReference type="SAM" id="MobiDB-lite"/>
    </source>
</evidence>
<dbReference type="Proteomes" id="UP001159427">
    <property type="component" value="Unassembled WGS sequence"/>
</dbReference>
<name>A0ABN8RH00_9CNID</name>
<dbReference type="PROSITE" id="PS00028">
    <property type="entry name" value="ZINC_FINGER_C2H2_1"/>
    <property type="match status" value="1"/>
</dbReference>
<dbReference type="InterPro" id="IPR013087">
    <property type="entry name" value="Znf_C2H2_type"/>
</dbReference>
<feature type="domain" description="C2H2-type" evidence="2">
    <location>
        <begin position="557"/>
        <end position="581"/>
    </location>
</feature>
<dbReference type="EMBL" id="CALNXI010001808">
    <property type="protein sequence ID" value="CAH3177468.1"/>
    <property type="molecule type" value="Genomic_DNA"/>
</dbReference>
<proteinExistence type="predicted"/>
<dbReference type="PANTHER" id="PTHR33845">
    <property type="entry name" value="C2H2-TYPE DOMAIN-CONTAINING PROTEIN"/>
    <property type="match status" value="1"/>
</dbReference>
<evidence type="ECO:0000259" key="2">
    <source>
        <dbReference type="PROSITE" id="PS00028"/>
    </source>
</evidence>
<evidence type="ECO:0000313" key="3">
    <source>
        <dbReference type="EMBL" id="CAH3177468.1"/>
    </source>
</evidence>
<comment type="caution">
    <text evidence="3">The sequence shown here is derived from an EMBL/GenBank/DDBJ whole genome shotgun (WGS) entry which is preliminary data.</text>
</comment>
<sequence>MHAHFEKLSDRQIKKARAHAKTIGAGLVLEKGPFHRTRIDLMRLNHFLSFADQPYFYQDVSYGTRTLKLDSGEQLIMPNVVRTVARSTMIAQYFRHCHEEGFEPLGRSTLFQILKVREASQRKSLQGLDNIAASGADGFDAFNKIVDDLEQSGSRPEWCEATRKELKEGKRYLKTEYRAHCRENESPCPDHCRRYALSDPQSSDFQASCNHEHCTQCHQCETLKNAMMSILSEIESPEISLYGNEQKEDLLYDAKQAQDMVLQWKAHILRAENQDQAKQNVLKSLQSDSILVLMDWAMKFNQMRYREKQAEWYGKRGISWHVSCIISKPEEGHDLEIVSYVHLLNSCAQDWYAVCAILTHLLTTVKAVRPYVNTAYLRSDGAGCYHNNNLIAAVSDIGKQVGIRVLRYDFSEPQFGKDVCDRIISPLKGALRRYCDEGHDILTASDMYQALQARQVKGTTAVVCEIDRSQSIKVDRISNFSAFHNFSYGADGVRISKAYEIGPGKLIPWSQLNVQGQGLIYVNEVSEQGFFAVTPRRMKLSVGGIQDSEKEAALFECKEPGCSSVFTTFDELQDHIHFGGHVSSLRENHESVYDRLRRDWALKFSTMSIDSRQKLPPSEQPPKSPSGVCKFEASGWTLQKPRGGGTRFSEKVKSYLTARFDVGTQTGRKSDPSQVATDMRTTRNADGSRKFSRDEWLTKGQVQSFFSRLSPISRKRGVTRAENVESDDEGDLLLHEEMACLIDEHRDKEVEDIFKEMGVMHPIMYDGYDNVSRPNKKDSQNSTSKH</sequence>
<dbReference type="PANTHER" id="PTHR33845:SF1">
    <property type="entry name" value="C2H2-TYPE DOMAIN-CONTAINING PROTEIN"/>
    <property type="match status" value="1"/>
</dbReference>
<organism evidence="3 4">
    <name type="scientific">Porites evermanni</name>
    <dbReference type="NCBI Taxonomy" id="104178"/>
    <lineage>
        <taxon>Eukaryota</taxon>
        <taxon>Metazoa</taxon>
        <taxon>Cnidaria</taxon>
        <taxon>Anthozoa</taxon>
        <taxon>Hexacorallia</taxon>
        <taxon>Scleractinia</taxon>
        <taxon>Fungiina</taxon>
        <taxon>Poritidae</taxon>
        <taxon>Porites</taxon>
    </lineage>
</organism>
<protein>
    <recommendedName>
        <fullName evidence="2">C2H2-type domain-containing protein</fullName>
    </recommendedName>
</protein>